<dbReference type="Proteomes" id="UP000244892">
    <property type="component" value="Plasmid pTB101"/>
</dbReference>
<dbReference type="PANTHER" id="PTHR21716">
    <property type="entry name" value="TRANSMEMBRANE PROTEIN"/>
    <property type="match status" value="1"/>
</dbReference>
<keyword evidence="4 7" id="KW-1133">Transmembrane helix</keyword>
<gene>
    <name evidence="8" type="ORF">DEH84_17975</name>
</gene>
<geneLocation type="plasmid" evidence="9">
    <name>ptb101</name>
</geneLocation>
<evidence type="ECO:0000256" key="2">
    <source>
        <dbReference type="ARBA" id="ARBA00009773"/>
    </source>
</evidence>
<evidence type="ECO:0000256" key="1">
    <source>
        <dbReference type="ARBA" id="ARBA00004141"/>
    </source>
</evidence>
<proteinExistence type="inferred from homology"/>
<feature type="region of interest" description="Disordered" evidence="6">
    <location>
        <begin position="337"/>
        <end position="358"/>
    </location>
</feature>
<feature type="transmembrane region" description="Helical" evidence="7">
    <location>
        <begin position="292"/>
        <end position="322"/>
    </location>
</feature>
<evidence type="ECO:0000256" key="4">
    <source>
        <dbReference type="ARBA" id="ARBA00022989"/>
    </source>
</evidence>
<keyword evidence="9" id="KW-1185">Reference proteome</keyword>
<keyword evidence="8" id="KW-0614">Plasmid</keyword>
<evidence type="ECO:0000313" key="9">
    <source>
        <dbReference type="Proteomes" id="UP000244892"/>
    </source>
</evidence>
<evidence type="ECO:0000313" key="8">
    <source>
        <dbReference type="EMBL" id="AWI55477.1"/>
    </source>
</evidence>
<evidence type="ECO:0000256" key="7">
    <source>
        <dbReference type="SAM" id="Phobius"/>
    </source>
</evidence>
<name>A0A2U8FX54_9BURK</name>
<feature type="transmembrane region" description="Helical" evidence="7">
    <location>
        <begin position="258"/>
        <end position="280"/>
    </location>
</feature>
<dbReference type="KEGG" id="aon:DEH84_17975"/>
<protein>
    <submittedName>
        <fullName evidence="8">AI-2E family transporter</fullName>
    </submittedName>
</protein>
<dbReference type="RefSeq" id="WP_109038588.1">
    <property type="nucleotide sequence ID" value="NZ_CP029211.1"/>
</dbReference>
<dbReference type="EMBL" id="CP029211">
    <property type="protein sequence ID" value="AWI55477.1"/>
    <property type="molecule type" value="Genomic_DNA"/>
</dbReference>
<feature type="transmembrane region" description="Helical" evidence="7">
    <location>
        <begin position="60"/>
        <end position="81"/>
    </location>
</feature>
<sequence>MVTGTFARQVGFVIGALGVILLAWRLSDVLVLAFGATVLATALLAGSTRLERLFGLPPRTAVIVTLLLVTMALAFGGWLVGDRFAEQMERLRERLPAAIEAATTWLRQQTFGQSVLQWWRNGMKGDAVSWAPVVNAAGLTFGALGSAALMVVLAIYLALDPELYRRGVLRLVPQTLRPRMAAAFEASSEGLQRWLLGQGISMLFVGCATAIGLAVLGMPMALSIGVIAGLMDFVPYFGPIASGLLAVLFAFTEGPEKALYVGLLAIAIQQFEGNVLMPVVQRRAVELPPVLGLLSVVVFGLLFGVAGVVFATPLMVVTMILVQKLYVQEVLHDPMPATVEPDRDATPPHMPIAERRDT</sequence>
<reference evidence="8 9" key="1">
    <citation type="submission" date="2018-05" db="EMBL/GenBank/DDBJ databases">
        <title>complete genome sequence of Aquabacterium olei NBRC 110486.</title>
        <authorList>
            <person name="Tang B."/>
            <person name="Chang J."/>
            <person name="Zhang L."/>
            <person name="Yang H."/>
        </authorList>
    </citation>
    <scope>NUCLEOTIDE SEQUENCE [LARGE SCALE GENOMIC DNA]</scope>
    <source>
        <strain evidence="8 9">NBRC 110486</strain>
        <plasmid evidence="9">Plasmid ptb101</plasmid>
    </source>
</reference>
<feature type="compositionally biased region" description="Basic and acidic residues" evidence="6">
    <location>
        <begin position="340"/>
        <end position="358"/>
    </location>
</feature>
<feature type="transmembrane region" description="Helical" evidence="7">
    <location>
        <begin position="7"/>
        <end position="24"/>
    </location>
</feature>
<dbReference type="AlphaFoldDB" id="A0A2U8FX54"/>
<dbReference type="PANTHER" id="PTHR21716:SF62">
    <property type="entry name" value="TRANSPORT PROTEIN YDBI-RELATED"/>
    <property type="match status" value="1"/>
</dbReference>
<dbReference type="Pfam" id="PF01594">
    <property type="entry name" value="AI-2E_transport"/>
    <property type="match status" value="1"/>
</dbReference>
<comment type="similarity">
    <text evidence="2">Belongs to the autoinducer-2 exporter (AI-2E) (TC 2.A.86) family.</text>
</comment>
<keyword evidence="3 7" id="KW-0812">Transmembrane</keyword>
<evidence type="ECO:0000256" key="3">
    <source>
        <dbReference type="ARBA" id="ARBA00022692"/>
    </source>
</evidence>
<feature type="transmembrane region" description="Helical" evidence="7">
    <location>
        <begin position="136"/>
        <end position="159"/>
    </location>
</feature>
<evidence type="ECO:0000256" key="5">
    <source>
        <dbReference type="ARBA" id="ARBA00023136"/>
    </source>
</evidence>
<feature type="transmembrane region" description="Helical" evidence="7">
    <location>
        <begin position="202"/>
        <end position="227"/>
    </location>
</feature>
<feature type="transmembrane region" description="Helical" evidence="7">
    <location>
        <begin position="30"/>
        <end position="48"/>
    </location>
</feature>
<organism evidence="8 9">
    <name type="scientific">Aquabacterium olei</name>
    <dbReference type="NCBI Taxonomy" id="1296669"/>
    <lineage>
        <taxon>Bacteria</taxon>
        <taxon>Pseudomonadati</taxon>
        <taxon>Pseudomonadota</taxon>
        <taxon>Betaproteobacteria</taxon>
        <taxon>Burkholderiales</taxon>
        <taxon>Aquabacterium</taxon>
    </lineage>
</organism>
<dbReference type="OrthoDB" id="5761230at2"/>
<accession>A0A2U8FX54</accession>
<keyword evidence="5 7" id="KW-0472">Membrane</keyword>
<dbReference type="GO" id="GO:0016020">
    <property type="term" value="C:membrane"/>
    <property type="evidence" value="ECO:0007669"/>
    <property type="project" value="UniProtKB-SubCell"/>
</dbReference>
<comment type="subcellular location">
    <subcellularLocation>
        <location evidence="1">Membrane</location>
        <topology evidence="1">Multi-pass membrane protein</topology>
    </subcellularLocation>
</comment>
<dbReference type="GO" id="GO:0055085">
    <property type="term" value="P:transmembrane transport"/>
    <property type="evidence" value="ECO:0007669"/>
    <property type="project" value="TreeGrafter"/>
</dbReference>
<dbReference type="InterPro" id="IPR002549">
    <property type="entry name" value="AI-2E-like"/>
</dbReference>
<evidence type="ECO:0000256" key="6">
    <source>
        <dbReference type="SAM" id="MobiDB-lite"/>
    </source>
</evidence>